<protein>
    <submittedName>
        <fullName evidence="2">Uncharacterized protein</fullName>
    </submittedName>
</protein>
<keyword evidence="1" id="KW-0472">Membrane</keyword>
<dbReference type="AlphaFoldDB" id="A0A2A9NMS2"/>
<sequence length="197" mass="22204">MYLEDSNVSVSVESNDSCVGHCAQYEVYPTVPVVRAMTCQEGYVRSFFWTYLQMPSILSARHKYGHEPPQTSTSSLLLTAETYYSTMKFIAPVIAVAALLVPFISAADCVIKPRCSACETKDSMDAFVTEYCSQYWNKFWFQNKGAAYVISTPWNYDFQCENALKNITDSCYDTSRGGVINDAGSRHMTLYFCTCID</sequence>
<keyword evidence="1" id="KW-1133">Transmembrane helix</keyword>
<organism evidence="2 3">
    <name type="scientific">Amanita thiersii Skay4041</name>
    <dbReference type="NCBI Taxonomy" id="703135"/>
    <lineage>
        <taxon>Eukaryota</taxon>
        <taxon>Fungi</taxon>
        <taxon>Dikarya</taxon>
        <taxon>Basidiomycota</taxon>
        <taxon>Agaricomycotina</taxon>
        <taxon>Agaricomycetes</taxon>
        <taxon>Agaricomycetidae</taxon>
        <taxon>Agaricales</taxon>
        <taxon>Pluteineae</taxon>
        <taxon>Amanitaceae</taxon>
        <taxon>Amanita</taxon>
    </lineage>
</organism>
<evidence type="ECO:0000313" key="3">
    <source>
        <dbReference type="Proteomes" id="UP000242287"/>
    </source>
</evidence>
<evidence type="ECO:0000313" key="2">
    <source>
        <dbReference type="EMBL" id="PFH49046.1"/>
    </source>
</evidence>
<keyword evidence="3" id="KW-1185">Reference proteome</keyword>
<dbReference type="EMBL" id="KZ302041">
    <property type="protein sequence ID" value="PFH49046.1"/>
    <property type="molecule type" value="Genomic_DNA"/>
</dbReference>
<feature type="transmembrane region" description="Helical" evidence="1">
    <location>
        <begin position="89"/>
        <end position="111"/>
    </location>
</feature>
<dbReference type="Proteomes" id="UP000242287">
    <property type="component" value="Unassembled WGS sequence"/>
</dbReference>
<dbReference type="InterPro" id="IPR048508">
    <property type="entry name" value="LDL"/>
</dbReference>
<dbReference type="Pfam" id="PF21691">
    <property type="entry name" value="LDL"/>
    <property type="match status" value="1"/>
</dbReference>
<accession>A0A2A9NMS2</accession>
<reference evidence="2 3" key="1">
    <citation type="submission" date="2014-02" db="EMBL/GenBank/DDBJ databases">
        <title>Transposable element dynamics among asymbiotic and ectomycorrhizal Amanita fungi.</title>
        <authorList>
            <consortium name="DOE Joint Genome Institute"/>
            <person name="Hess J."/>
            <person name="Skrede I."/>
            <person name="Wolfe B."/>
            <person name="LaButti K."/>
            <person name="Ohm R.A."/>
            <person name="Grigoriev I.V."/>
            <person name="Pringle A."/>
        </authorList>
    </citation>
    <scope>NUCLEOTIDE SEQUENCE [LARGE SCALE GENOMIC DNA]</scope>
    <source>
        <strain evidence="2 3">SKay4041</strain>
    </source>
</reference>
<evidence type="ECO:0000256" key="1">
    <source>
        <dbReference type="SAM" id="Phobius"/>
    </source>
</evidence>
<name>A0A2A9NMS2_9AGAR</name>
<keyword evidence="1" id="KW-0812">Transmembrane</keyword>
<dbReference type="CDD" id="cd22811">
    <property type="entry name" value="agbl-like"/>
    <property type="match status" value="1"/>
</dbReference>
<proteinExistence type="predicted"/>
<gene>
    <name evidence="2" type="ORF">AMATHDRAFT_49020</name>
</gene>